<gene>
    <name evidence="2" type="ORF">L7E55_14410</name>
</gene>
<dbReference type="PANTHER" id="PTHR10285">
    <property type="entry name" value="URIDINE KINASE"/>
    <property type="match status" value="1"/>
</dbReference>
<keyword evidence="2" id="KW-0418">Kinase</keyword>
<dbReference type="GO" id="GO:0005524">
    <property type="term" value="F:ATP binding"/>
    <property type="evidence" value="ECO:0007669"/>
    <property type="project" value="InterPro"/>
</dbReference>
<dbReference type="CDD" id="cd02028">
    <property type="entry name" value="UMPK_like"/>
    <property type="match status" value="1"/>
</dbReference>
<dbReference type="Proteomes" id="UP001154312">
    <property type="component" value="Unassembled WGS sequence"/>
</dbReference>
<dbReference type="EMBL" id="JAKOAV010000033">
    <property type="protein sequence ID" value="MDF9409535.1"/>
    <property type="molecule type" value="Genomic_DNA"/>
</dbReference>
<comment type="caution">
    <text evidence="2">The sequence shown here is derived from an EMBL/GenBank/DDBJ whole genome shotgun (WGS) entry which is preliminary data.</text>
</comment>
<dbReference type="AlphaFoldDB" id="A0A9X4JUM6"/>
<dbReference type="InterPro" id="IPR006083">
    <property type="entry name" value="PRK/URK"/>
</dbReference>
<dbReference type="Pfam" id="PF00485">
    <property type="entry name" value="PRK"/>
    <property type="match status" value="1"/>
</dbReference>
<evidence type="ECO:0000313" key="3">
    <source>
        <dbReference type="Proteomes" id="UP001154312"/>
    </source>
</evidence>
<evidence type="ECO:0000313" key="2">
    <source>
        <dbReference type="EMBL" id="MDF9409535.1"/>
    </source>
</evidence>
<dbReference type="Gene3D" id="3.40.50.300">
    <property type="entry name" value="P-loop containing nucleotide triphosphate hydrolases"/>
    <property type="match status" value="1"/>
</dbReference>
<dbReference type="GO" id="GO:0016301">
    <property type="term" value="F:kinase activity"/>
    <property type="evidence" value="ECO:0007669"/>
    <property type="project" value="UniProtKB-KW"/>
</dbReference>
<dbReference type="InterPro" id="IPR027417">
    <property type="entry name" value="P-loop_NTPase"/>
</dbReference>
<dbReference type="SUPFAM" id="SSF52540">
    <property type="entry name" value="P-loop containing nucleoside triphosphate hydrolases"/>
    <property type="match status" value="1"/>
</dbReference>
<proteinExistence type="predicted"/>
<feature type="domain" description="Phosphoribulokinase/uridine kinase" evidence="1">
    <location>
        <begin position="199"/>
        <end position="395"/>
    </location>
</feature>
<reference evidence="2" key="1">
    <citation type="submission" date="2022-02" db="EMBL/GenBank/DDBJ databases">
        <authorList>
            <person name="Leng L."/>
        </authorList>
    </citation>
    <scope>NUCLEOTIDE SEQUENCE</scope>
    <source>
        <strain evidence="2">JI</strain>
    </source>
</reference>
<accession>A0A9X4JUM6</accession>
<evidence type="ECO:0000259" key="1">
    <source>
        <dbReference type="Pfam" id="PF00485"/>
    </source>
</evidence>
<sequence length="464" mass="53393">MAKETHLRLNRQTVKLGLIKVTQDMFPGETLKTDYSIHEGVFCKLAGSSLSEREVKQIGIKLQEWSDYDSLIQLICREGGYYHYKVGNAIIKVLYPANNRSSKIDNFRLIPFSSGFIIDFTEIKKEGVKPFTLPKKLAETYDKTRKWLDNLNLELVPDVNEYIASGQSLELLSIAEALQEKEISDIADMIIQQRRAVRVILISGPSSSGKTTFMRRLSTQLRVNGLKPIPLSLDDYYLNREQTPRDKDGNYDFDSLQALDLKLMQQHIKDLVKGKIVETPIFDFVSGCRTNKTRTMQLGPDEILLIEGIHALNPGLLPNMSRNLFFKIYISALFELNIDLMNRVPTTEVRLIRRMVRDDRFRGYIPDITFSQWDSVRKGESKSVFKYQEECDVMFNSSLLYELNVLRSFAEASLQKVNEDSPHYATKERLMNLLSFFKPMEFSKVPLNSILREFIGGTIYSDKS</sequence>
<protein>
    <submittedName>
        <fullName evidence="2">Nucleoside kinase</fullName>
    </submittedName>
</protein>
<keyword evidence="2" id="KW-0808">Transferase</keyword>
<name>A0A9X4JUM6_9FIRM</name>
<dbReference type="RefSeq" id="WP_277445010.1">
    <property type="nucleotide sequence ID" value="NZ_JAKOAV010000033.1"/>
</dbReference>
<keyword evidence="3" id="KW-1185">Reference proteome</keyword>
<organism evidence="2 3">
    <name type="scientific">Pelotomaculum isophthalicicum JI</name>
    <dbReference type="NCBI Taxonomy" id="947010"/>
    <lineage>
        <taxon>Bacteria</taxon>
        <taxon>Bacillati</taxon>
        <taxon>Bacillota</taxon>
        <taxon>Clostridia</taxon>
        <taxon>Eubacteriales</taxon>
        <taxon>Desulfotomaculaceae</taxon>
        <taxon>Pelotomaculum</taxon>
    </lineage>
</organism>